<dbReference type="RefSeq" id="WP_190026304.1">
    <property type="nucleotide sequence ID" value="NZ_BMUU01000001.1"/>
</dbReference>
<evidence type="ECO:0008006" key="3">
    <source>
        <dbReference type="Google" id="ProtNLM"/>
    </source>
</evidence>
<protein>
    <recommendedName>
        <fullName evidence="3">Secreted protein</fullName>
    </recommendedName>
</protein>
<evidence type="ECO:0000313" key="1">
    <source>
        <dbReference type="EMBL" id="GGY19327.1"/>
    </source>
</evidence>
<keyword evidence="2" id="KW-1185">Reference proteome</keyword>
<proteinExistence type="predicted"/>
<evidence type="ECO:0000313" key="2">
    <source>
        <dbReference type="Proteomes" id="UP000600946"/>
    </source>
</evidence>
<dbReference type="GeneID" id="96289047"/>
<gene>
    <name evidence="1" type="ORF">GCM10010326_10380</name>
</gene>
<accession>A0ABQ2ZMK1</accession>
<organism evidence="1 2">
    <name type="scientific">Streptomyces xanthochromogenes</name>
    <dbReference type="NCBI Taxonomy" id="67384"/>
    <lineage>
        <taxon>Bacteria</taxon>
        <taxon>Bacillati</taxon>
        <taxon>Actinomycetota</taxon>
        <taxon>Actinomycetes</taxon>
        <taxon>Kitasatosporales</taxon>
        <taxon>Streptomycetaceae</taxon>
        <taxon>Streptomyces</taxon>
    </lineage>
</organism>
<reference evidence="2" key="1">
    <citation type="journal article" date="2019" name="Int. J. Syst. Evol. Microbiol.">
        <title>The Global Catalogue of Microorganisms (GCM) 10K type strain sequencing project: providing services to taxonomists for standard genome sequencing and annotation.</title>
        <authorList>
            <consortium name="The Broad Institute Genomics Platform"/>
            <consortium name="The Broad Institute Genome Sequencing Center for Infectious Disease"/>
            <person name="Wu L."/>
            <person name="Ma J."/>
        </authorList>
    </citation>
    <scope>NUCLEOTIDE SEQUENCE [LARGE SCALE GENOMIC DNA]</scope>
    <source>
        <strain evidence="2">JCM 4594</strain>
    </source>
</reference>
<name>A0ABQ2ZMK1_9ACTN</name>
<dbReference type="Proteomes" id="UP000600946">
    <property type="component" value="Unassembled WGS sequence"/>
</dbReference>
<comment type="caution">
    <text evidence="1">The sequence shown here is derived from an EMBL/GenBank/DDBJ whole genome shotgun (WGS) entry which is preliminary data.</text>
</comment>
<dbReference type="EMBL" id="BMUU01000001">
    <property type="protein sequence ID" value="GGY19327.1"/>
    <property type="molecule type" value="Genomic_DNA"/>
</dbReference>
<sequence length="301" mass="31131">MNSPRRTVKVAAPVLVAVAAGVVAVAVLPTSPPAGGSGQAKVAATPVAGRPVDDRSDPATWTLPIEPYLFSKAEVRAMNRSRDRLIADCAKDAGLPDSGPAYDGPGTDGRTETDLRYGIHDAALAARRGYHPDAADQEARDRAMAAGAVDPAGADADVLRGCSASAGLTVPAPVQAEVVQAIMRDSYAESAKTPEVVAVFARWSACMKAKGYSYAKPTDVDDDPRFHARDGVGDVEIATATADVACRTRIPVAKVWFEAESALQTKAIRANQDVLNTVRAGVEQAVGRAAAADRAAGAADS</sequence>